<dbReference type="GO" id="GO:0005789">
    <property type="term" value="C:endoplasmic reticulum membrane"/>
    <property type="evidence" value="ECO:0007669"/>
    <property type="project" value="TreeGrafter"/>
</dbReference>
<keyword evidence="6" id="KW-1133">Transmembrane helix</keyword>
<dbReference type="RefSeq" id="XP_016521617.1">
    <property type="nucleotide sequence ID" value="XM_016666131.1"/>
</dbReference>
<evidence type="ECO:0000256" key="1">
    <source>
        <dbReference type="ARBA" id="ARBA00022723"/>
    </source>
</evidence>
<accession>A0A087XDT3</accession>
<proteinExistence type="predicted"/>
<dbReference type="Ensembl" id="ENSPFOT00000003944.2">
    <property type="protein sequence ID" value="ENSPFOP00000003936.2"/>
    <property type="gene ID" value="ENSPFOG00000004059.2"/>
</dbReference>
<dbReference type="GO" id="GO:0008270">
    <property type="term" value="F:zinc ion binding"/>
    <property type="evidence" value="ECO:0007669"/>
    <property type="project" value="UniProtKB-KW"/>
</dbReference>
<feature type="region of interest" description="Disordered" evidence="5">
    <location>
        <begin position="101"/>
        <end position="145"/>
    </location>
</feature>
<dbReference type="PANTHER" id="PTHR46717:SF1">
    <property type="entry name" value="E3 UBIQUITIN-PROTEIN LIGASE RNF180"/>
    <property type="match status" value="1"/>
</dbReference>
<keyword evidence="6" id="KW-0472">Membrane</keyword>
<dbReference type="OrthoDB" id="6105938at2759"/>
<dbReference type="InterPro" id="IPR017907">
    <property type="entry name" value="Znf_RING_CS"/>
</dbReference>
<sequence length="436" mass="48760">MNGKKLRCRRCRRAVGDAKCLVAAADSGPGPCCIWHMDVDNLPEWIWTSVQQAVWTSGKLNCFHCGSRLGGFSFLNRYRCPCGRDATVHFSRSRVDLDQKPRLLIVPPRRTGRGSAQAQQEEPALGPVCAGGAPQHGAAGDTDAPQLDSSVRREAELQAEPDHEVWSDAVPWESGAPAGLASLAPLASSSAAPQETDDVYFTSEGEAERQEEAVSSSQGPVVLSSLARIRLSKTDQNRLKSRRRKQRRRERWLQSQLQEEEEEEPSSPARPLAGEDVDRDGLTCAVCLDVFFRPRSCLPCAHVFCEPCLRRLARNRAAHTPCPLCRRLIANTGFHRELDHRAKTLFPKVWATRRQNFQNSPSARWPLPSSREQSRFLCCHGRSAEAAWRRWRLTQRPFDLSAQGLPQLPFATLIILFVISVVLLLYLAGFFFTLLT</sequence>
<dbReference type="InterPro" id="IPR033263">
    <property type="entry name" value="RNF180"/>
</dbReference>
<reference evidence="9" key="1">
    <citation type="submission" date="2013-10" db="EMBL/GenBank/DDBJ databases">
        <authorList>
            <person name="Schartl M."/>
            <person name="Warren W."/>
        </authorList>
    </citation>
    <scope>NUCLEOTIDE SEQUENCE [LARGE SCALE GENOMIC DNA]</scope>
    <source>
        <strain evidence="9">female</strain>
    </source>
</reference>
<dbReference type="RefSeq" id="XP_007542257.1">
    <property type="nucleotide sequence ID" value="XM_007542195.2"/>
</dbReference>
<dbReference type="PANTHER" id="PTHR46717">
    <property type="entry name" value="E3 UBIQUITIN-PROTEIN LIGASE RNF180"/>
    <property type="match status" value="1"/>
</dbReference>
<dbReference type="KEGG" id="pfor:103130716"/>
<dbReference type="AlphaFoldDB" id="A0A087XDT3"/>
<reference evidence="8" key="3">
    <citation type="submission" date="2025-09" db="UniProtKB">
        <authorList>
            <consortium name="Ensembl"/>
        </authorList>
    </citation>
    <scope>IDENTIFICATION</scope>
</reference>
<dbReference type="OMA" id="FPVLHFY"/>
<dbReference type="STRING" id="48698.ENSPFOP00000003936"/>
<feature type="region of interest" description="Disordered" evidence="5">
    <location>
        <begin position="235"/>
        <end position="275"/>
    </location>
</feature>
<keyword evidence="1" id="KW-0479">Metal-binding</keyword>
<keyword evidence="3" id="KW-0862">Zinc</keyword>
<evidence type="ECO:0000256" key="2">
    <source>
        <dbReference type="ARBA" id="ARBA00022771"/>
    </source>
</evidence>
<keyword evidence="6" id="KW-0812">Transmembrane</keyword>
<dbReference type="Gene3D" id="3.30.40.10">
    <property type="entry name" value="Zinc/RING finger domain, C3HC4 (zinc finger)"/>
    <property type="match status" value="1"/>
</dbReference>
<dbReference type="RefSeq" id="XP_016521616.1">
    <property type="nucleotide sequence ID" value="XM_016666130.1"/>
</dbReference>
<dbReference type="GO" id="GO:0032436">
    <property type="term" value="P:positive regulation of proteasomal ubiquitin-dependent protein catabolic process"/>
    <property type="evidence" value="ECO:0007669"/>
    <property type="project" value="TreeGrafter"/>
</dbReference>
<dbReference type="Pfam" id="PF19332">
    <property type="entry name" value="RNF180_C"/>
    <property type="match status" value="1"/>
</dbReference>
<dbReference type="Proteomes" id="UP000028760">
    <property type="component" value="Unassembled WGS sequence"/>
</dbReference>
<evidence type="ECO:0000313" key="8">
    <source>
        <dbReference type="Ensembl" id="ENSPFOP00000003936.2"/>
    </source>
</evidence>
<evidence type="ECO:0000313" key="9">
    <source>
        <dbReference type="Proteomes" id="UP000028760"/>
    </source>
</evidence>
<dbReference type="GO" id="GO:0000209">
    <property type="term" value="P:protein polyubiquitination"/>
    <property type="evidence" value="ECO:0007669"/>
    <property type="project" value="InterPro"/>
</dbReference>
<dbReference type="GO" id="GO:0061630">
    <property type="term" value="F:ubiquitin protein ligase activity"/>
    <property type="evidence" value="ECO:0007669"/>
    <property type="project" value="InterPro"/>
</dbReference>
<keyword evidence="2 4" id="KW-0863">Zinc-finger</keyword>
<dbReference type="GO" id="GO:0031624">
    <property type="term" value="F:ubiquitin conjugating enzyme binding"/>
    <property type="evidence" value="ECO:0007669"/>
    <property type="project" value="TreeGrafter"/>
</dbReference>
<dbReference type="SMART" id="SM00184">
    <property type="entry name" value="RING"/>
    <property type="match status" value="1"/>
</dbReference>
<dbReference type="PROSITE" id="PS00518">
    <property type="entry name" value="ZF_RING_1"/>
    <property type="match status" value="1"/>
</dbReference>
<keyword evidence="9" id="KW-1185">Reference proteome</keyword>
<dbReference type="GeneTree" id="ENSGT00950000182909"/>
<feature type="transmembrane region" description="Helical" evidence="6">
    <location>
        <begin position="410"/>
        <end position="435"/>
    </location>
</feature>
<dbReference type="RefSeq" id="XP_007542259.1">
    <property type="nucleotide sequence ID" value="XM_007542197.2"/>
</dbReference>
<evidence type="ECO:0000256" key="4">
    <source>
        <dbReference type="PROSITE-ProRule" id="PRU00175"/>
    </source>
</evidence>
<protein>
    <submittedName>
        <fullName evidence="8">Ring finger protein 180b</fullName>
    </submittedName>
</protein>
<dbReference type="Pfam" id="PF13639">
    <property type="entry name" value="zf-RING_2"/>
    <property type="match status" value="1"/>
</dbReference>
<dbReference type="InterPro" id="IPR013083">
    <property type="entry name" value="Znf_RING/FYVE/PHD"/>
</dbReference>
<dbReference type="CTD" id="793295"/>
<name>A0A087XDT3_POEFO</name>
<evidence type="ECO:0000256" key="3">
    <source>
        <dbReference type="ARBA" id="ARBA00022833"/>
    </source>
</evidence>
<evidence type="ECO:0000256" key="5">
    <source>
        <dbReference type="SAM" id="MobiDB-lite"/>
    </source>
</evidence>
<dbReference type="EMBL" id="AYCK01023082">
    <property type="status" value="NOT_ANNOTATED_CDS"/>
    <property type="molecule type" value="Genomic_DNA"/>
</dbReference>
<organism evidence="8 9">
    <name type="scientific">Poecilia formosa</name>
    <name type="common">Amazon molly</name>
    <name type="synonym">Limia formosa</name>
    <dbReference type="NCBI Taxonomy" id="48698"/>
    <lineage>
        <taxon>Eukaryota</taxon>
        <taxon>Metazoa</taxon>
        <taxon>Chordata</taxon>
        <taxon>Craniata</taxon>
        <taxon>Vertebrata</taxon>
        <taxon>Euteleostomi</taxon>
        <taxon>Actinopterygii</taxon>
        <taxon>Neopterygii</taxon>
        <taxon>Teleostei</taxon>
        <taxon>Neoteleostei</taxon>
        <taxon>Acanthomorphata</taxon>
        <taxon>Ovalentaria</taxon>
        <taxon>Atherinomorphae</taxon>
        <taxon>Cyprinodontiformes</taxon>
        <taxon>Poeciliidae</taxon>
        <taxon>Poeciliinae</taxon>
        <taxon>Poecilia</taxon>
    </lineage>
</organism>
<dbReference type="GO" id="GO:0042428">
    <property type="term" value="P:serotonin metabolic process"/>
    <property type="evidence" value="ECO:0007669"/>
    <property type="project" value="TreeGrafter"/>
</dbReference>
<dbReference type="InterPro" id="IPR001841">
    <property type="entry name" value="Znf_RING"/>
</dbReference>
<evidence type="ECO:0000259" key="7">
    <source>
        <dbReference type="PROSITE" id="PS50089"/>
    </source>
</evidence>
<dbReference type="RefSeq" id="XP_007542255.1">
    <property type="nucleotide sequence ID" value="XM_007542193.2"/>
</dbReference>
<dbReference type="GO" id="GO:0042415">
    <property type="term" value="P:norepinephrine metabolic process"/>
    <property type="evidence" value="ECO:0007669"/>
    <property type="project" value="TreeGrafter"/>
</dbReference>
<evidence type="ECO:0000256" key="6">
    <source>
        <dbReference type="SAM" id="Phobius"/>
    </source>
</evidence>
<dbReference type="CDD" id="cd16554">
    <property type="entry name" value="RING-HC_RNF180"/>
    <property type="match status" value="1"/>
</dbReference>
<dbReference type="PROSITE" id="PS50089">
    <property type="entry name" value="ZF_RING_2"/>
    <property type="match status" value="1"/>
</dbReference>
<dbReference type="eggNOG" id="ENOG502QQJ8">
    <property type="taxonomic scope" value="Eukaryota"/>
</dbReference>
<dbReference type="InterPro" id="IPR045790">
    <property type="entry name" value="RNF180_C"/>
</dbReference>
<dbReference type="GeneID" id="103130716"/>
<dbReference type="SUPFAM" id="SSF57850">
    <property type="entry name" value="RING/U-box"/>
    <property type="match status" value="1"/>
</dbReference>
<reference evidence="8" key="2">
    <citation type="submission" date="2025-08" db="UniProtKB">
        <authorList>
            <consortium name="Ensembl"/>
        </authorList>
    </citation>
    <scope>IDENTIFICATION</scope>
</reference>
<feature type="compositionally biased region" description="Basic residues" evidence="5">
    <location>
        <begin position="239"/>
        <end position="250"/>
    </location>
</feature>
<feature type="domain" description="RING-type" evidence="7">
    <location>
        <begin position="284"/>
        <end position="326"/>
    </location>
</feature>